<evidence type="ECO:0000256" key="2">
    <source>
        <dbReference type="ARBA" id="ARBA00022801"/>
    </source>
</evidence>
<dbReference type="GO" id="GO:0000724">
    <property type="term" value="P:double-strand break repair via homologous recombination"/>
    <property type="evidence" value="ECO:0007669"/>
    <property type="project" value="TreeGrafter"/>
</dbReference>
<dbReference type="GO" id="GO:0005737">
    <property type="term" value="C:cytoplasm"/>
    <property type="evidence" value="ECO:0007669"/>
    <property type="project" value="TreeGrafter"/>
</dbReference>
<evidence type="ECO:0000256" key="4">
    <source>
        <dbReference type="SAM" id="MobiDB-lite"/>
    </source>
</evidence>
<organism evidence="6 7">
    <name type="scientific">Favolaschia claudopus</name>
    <dbReference type="NCBI Taxonomy" id="2862362"/>
    <lineage>
        <taxon>Eukaryota</taxon>
        <taxon>Fungi</taxon>
        <taxon>Dikarya</taxon>
        <taxon>Basidiomycota</taxon>
        <taxon>Agaricomycotina</taxon>
        <taxon>Agaricomycetes</taxon>
        <taxon>Agaricomycetidae</taxon>
        <taxon>Agaricales</taxon>
        <taxon>Marasmiineae</taxon>
        <taxon>Mycenaceae</taxon>
        <taxon>Favolaschia</taxon>
    </lineage>
</organism>
<feature type="region of interest" description="Disordered" evidence="4">
    <location>
        <begin position="309"/>
        <end position="329"/>
    </location>
</feature>
<keyword evidence="2" id="KW-0378">Hydrolase</keyword>
<evidence type="ECO:0000256" key="3">
    <source>
        <dbReference type="ARBA" id="ARBA00023125"/>
    </source>
</evidence>
<name>A0AAW0AT25_9AGAR</name>
<keyword evidence="3" id="KW-0238">DNA-binding</keyword>
<proteinExistence type="inferred from homology"/>
<feature type="region of interest" description="Disordered" evidence="4">
    <location>
        <begin position="192"/>
        <end position="221"/>
    </location>
</feature>
<dbReference type="SUPFAM" id="SSF52540">
    <property type="entry name" value="P-loop containing nucleoside triphosphate hydrolases"/>
    <property type="match status" value="1"/>
</dbReference>
<dbReference type="EMBL" id="JAWWNJ010000050">
    <property type="protein sequence ID" value="KAK7016565.1"/>
    <property type="molecule type" value="Genomic_DNA"/>
</dbReference>
<dbReference type="Pfam" id="PF00270">
    <property type="entry name" value="DEAD"/>
    <property type="match status" value="1"/>
</dbReference>
<dbReference type="Proteomes" id="UP001362999">
    <property type="component" value="Unassembled WGS sequence"/>
</dbReference>
<protein>
    <recommendedName>
        <fullName evidence="5">Helicase ATP-binding domain-containing protein</fullName>
    </recommendedName>
</protein>
<evidence type="ECO:0000313" key="7">
    <source>
        <dbReference type="Proteomes" id="UP001362999"/>
    </source>
</evidence>
<dbReference type="GO" id="GO:0003677">
    <property type="term" value="F:DNA binding"/>
    <property type="evidence" value="ECO:0007669"/>
    <property type="project" value="UniProtKB-KW"/>
</dbReference>
<keyword evidence="7" id="KW-1185">Reference proteome</keyword>
<dbReference type="Gene3D" id="3.40.50.300">
    <property type="entry name" value="P-loop containing nucleotide triphosphate hydrolases"/>
    <property type="match status" value="2"/>
</dbReference>
<accession>A0AAW0AT25</accession>
<evidence type="ECO:0000313" key="6">
    <source>
        <dbReference type="EMBL" id="KAK7016565.1"/>
    </source>
</evidence>
<comment type="caution">
    <text evidence="6">The sequence shown here is derived from an EMBL/GenBank/DDBJ whole genome shotgun (WGS) entry which is preliminary data.</text>
</comment>
<dbReference type="InterPro" id="IPR011545">
    <property type="entry name" value="DEAD/DEAH_box_helicase_dom"/>
</dbReference>
<dbReference type="PANTHER" id="PTHR13710:SF154">
    <property type="entry name" value="RECQ HELICASE, PUTATIVE (AFU_ORTHOLOGUE AFUA_6G14720)-RELATED"/>
    <property type="match status" value="1"/>
</dbReference>
<gene>
    <name evidence="6" type="ORF">R3P38DRAFT_2785760</name>
</gene>
<dbReference type="GO" id="GO:0043138">
    <property type="term" value="F:3'-5' DNA helicase activity"/>
    <property type="evidence" value="ECO:0007669"/>
    <property type="project" value="TreeGrafter"/>
</dbReference>
<dbReference type="GO" id="GO:0009378">
    <property type="term" value="F:four-way junction helicase activity"/>
    <property type="evidence" value="ECO:0007669"/>
    <property type="project" value="TreeGrafter"/>
</dbReference>
<dbReference type="PANTHER" id="PTHR13710">
    <property type="entry name" value="DNA HELICASE RECQ FAMILY MEMBER"/>
    <property type="match status" value="1"/>
</dbReference>
<dbReference type="GO" id="GO:0016787">
    <property type="term" value="F:hydrolase activity"/>
    <property type="evidence" value="ECO:0007669"/>
    <property type="project" value="UniProtKB-KW"/>
</dbReference>
<dbReference type="AlphaFoldDB" id="A0AAW0AT25"/>
<dbReference type="InterPro" id="IPR014001">
    <property type="entry name" value="Helicase_ATP-bd"/>
</dbReference>
<dbReference type="InterPro" id="IPR027417">
    <property type="entry name" value="P-loop_NTPase"/>
</dbReference>
<dbReference type="PROSITE" id="PS00690">
    <property type="entry name" value="DEAH_ATP_HELICASE"/>
    <property type="match status" value="1"/>
</dbReference>
<dbReference type="PROSITE" id="PS51192">
    <property type="entry name" value="HELICASE_ATP_BIND_1"/>
    <property type="match status" value="1"/>
</dbReference>
<evidence type="ECO:0000259" key="5">
    <source>
        <dbReference type="PROSITE" id="PS51192"/>
    </source>
</evidence>
<reference evidence="6 7" key="1">
    <citation type="journal article" date="2024" name="J Genomics">
        <title>Draft genome sequencing and assembly of Favolaschia claudopus CIRM-BRFM 2984 isolated from oak limbs.</title>
        <authorList>
            <person name="Navarro D."/>
            <person name="Drula E."/>
            <person name="Chaduli D."/>
            <person name="Cazenave R."/>
            <person name="Ahrendt S."/>
            <person name="Wang J."/>
            <person name="Lipzen A."/>
            <person name="Daum C."/>
            <person name="Barry K."/>
            <person name="Grigoriev I.V."/>
            <person name="Favel A."/>
            <person name="Rosso M.N."/>
            <person name="Martin F."/>
        </authorList>
    </citation>
    <scope>NUCLEOTIDE SEQUENCE [LARGE SCALE GENOMIC DNA]</scope>
    <source>
        <strain evidence="6 7">CIRM-BRFM 2984</strain>
    </source>
</reference>
<comment type="similarity">
    <text evidence="1">Belongs to the helicase family. RecQ subfamily.</text>
</comment>
<sequence>MCLQHEKFRGLLGTPSFAKQIAAFVIDEAHCISQWGEDFRPEYARLGILRAFVASHVPFVFASATLPPLGAKSDLDSLNFGGTILKTGRFMVFFDDINLGMEAEEHVRDILPPRLRGAVALYHSRRSKGSKRIIMENFRSGEIKILLTTEAAGMVISSCVIAARAFQKAVEEALPPTGICCDNCLRKSEPDHPRLNLRSTPANSNVTPPPPAQYHREDQPKGARELLTRWRADKCATTYRRRPWSPKALIPDDILTKLVTRAHLITIPDLVDAGWSRTHAERHGEELPTMLSEFDVKYKQARAEAIKQRLDAQKAATARRREGEAEEGA</sequence>
<dbReference type="InterPro" id="IPR002464">
    <property type="entry name" value="DNA/RNA_helicase_DEAH_CS"/>
</dbReference>
<feature type="compositionally biased region" description="Polar residues" evidence="4">
    <location>
        <begin position="197"/>
        <end position="206"/>
    </location>
</feature>
<feature type="domain" description="Helicase ATP-binding" evidence="5">
    <location>
        <begin position="1"/>
        <end position="84"/>
    </location>
</feature>
<evidence type="ECO:0000256" key="1">
    <source>
        <dbReference type="ARBA" id="ARBA00005446"/>
    </source>
</evidence>
<dbReference type="GO" id="GO:0005524">
    <property type="term" value="F:ATP binding"/>
    <property type="evidence" value="ECO:0007669"/>
    <property type="project" value="InterPro"/>
</dbReference>
<dbReference type="GO" id="GO:0005694">
    <property type="term" value="C:chromosome"/>
    <property type="evidence" value="ECO:0007669"/>
    <property type="project" value="TreeGrafter"/>
</dbReference>